<dbReference type="InterPro" id="IPR051810">
    <property type="entry name" value="Precorrin_MeTrfase"/>
</dbReference>
<dbReference type="Pfam" id="PF01890">
    <property type="entry name" value="CbiG_C"/>
    <property type="match status" value="1"/>
</dbReference>
<dbReference type="InterPro" id="IPR012818">
    <property type="entry name" value="CbiE"/>
</dbReference>
<keyword evidence="4 10" id="KW-0808">Transferase</keyword>
<dbReference type="InterPro" id="IPR006363">
    <property type="entry name" value="Cbl_synth_CobJ/CibH_dom"/>
</dbReference>
<keyword evidence="3 10" id="KW-0489">Methyltransferase</keyword>
<dbReference type="InterPro" id="IPR021744">
    <property type="entry name" value="CbiG_N"/>
</dbReference>
<dbReference type="NCBIfam" id="TIGR01466">
    <property type="entry name" value="cobJ_cbiH"/>
    <property type="match status" value="1"/>
</dbReference>
<evidence type="ECO:0000256" key="6">
    <source>
        <dbReference type="SAM" id="MobiDB-lite"/>
    </source>
</evidence>
<reference evidence="10 11" key="1">
    <citation type="submission" date="2016-09" db="EMBL/GenBank/DDBJ databases">
        <authorList>
            <person name="Laine KS P."/>
        </authorList>
    </citation>
    <scope>NUCLEOTIDE SEQUENCE [LARGE SCALE GENOMIC DNA]</scope>
    <source>
        <strain evidence="10">PFRJS-23</strain>
    </source>
</reference>
<evidence type="ECO:0000259" key="7">
    <source>
        <dbReference type="Pfam" id="PF00590"/>
    </source>
</evidence>
<dbReference type="Pfam" id="PF11760">
    <property type="entry name" value="CbiG_N"/>
    <property type="match status" value="1"/>
</dbReference>
<feature type="region of interest" description="Disordered" evidence="6">
    <location>
        <begin position="205"/>
        <end position="238"/>
    </location>
</feature>
<dbReference type="Proteomes" id="UP000250080">
    <property type="component" value="Chromosome I"/>
</dbReference>
<feature type="region of interest" description="Disordered" evidence="6">
    <location>
        <begin position="819"/>
        <end position="886"/>
    </location>
</feature>
<dbReference type="GO" id="GO:0008276">
    <property type="term" value="F:protein methyltransferase activity"/>
    <property type="evidence" value="ECO:0007669"/>
    <property type="project" value="InterPro"/>
</dbReference>
<dbReference type="InterPro" id="IPR038029">
    <property type="entry name" value="GbiG_N_sf"/>
</dbReference>
<dbReference type="InterPro" id="IPR014776">
    <property type="entry name" value="4pyrrole_Mease_sub2"/>
</dbReference>
<dbReference type="Gene3D" id="3.40.50.11220">
    <property type="match status" value="1"/>
</dbReference>
<dbReference type="PANTHER" id="PTHR47036">
    <property type="entry name" value="COBALT-FACTOR III C(17)-METHYLTRANSFERASE-RELATED"/>
    <property type="match status" value="1"/>
</dbReference>
<dbReference type="Gene3D" id="3.40.1010.10">
    <property type="entry name" value="Cobalt-precorrin-4 Transmethylase, Domain 1"/>
    <property type="match status" value="2"/>
</dbReference>
<evidence type="ECO:0000256" key="4">
    <source>
        <dbReference type="ARBA" id="ARBA00022679"/>
    </source>
</evidence>
<feature type="domain" description="Tetrapyrrole methylase" evidence="7">
    <location>
        <begin position="14"/>
        <end position="173"/>
    </location>
</feature>
<evidence type="ECO:0000256" key="1">
    <source>
        <dbReference type="ARBA" id="ARBA00004953"/>
    </source>
</evidence>
<dbReference type="InterPro" id="IPR035996">
    <property type="entry name" value="4pyrrol_Methylase_sf"/>
</dbReference>
<evidence type="ECO:0000256" key="5">
    <source>
        <dbReference type="ARBA" id="ARBA00022691"/>
    </source>
</evidence>
<feature type="compositionally biased region" description="Basic residues" evidence="6">
    <location>
        <begin position="820"/>
        <end position="834"/>
    </location>
</feature>
<organism evidence="10 11">
    <name type="scientific">Propionibacterium freudenreichii</name>
    <dbReference type="NCBI Taxonomy" id="1744"/>
    <lineage>
        <taxon>Bacteria</taxon>
        <taxon>Bacillati</taxon>
        <taxon>Actinomycetota</taxon>
        <taxon>Actinomycetes</taxon>
        <taxon>Propionibacteriales</taxon>
        <taxon>Propionibacteriaceae</taxon>
        <taxon>Propionibacterium</taxon>
    </lineage>
</organism>
<dbReference type="UniPathway" id="UPA00148"/>
<feature type="compositionally biased region" description="Polar residues" evidence="6">
    <location>
        <begin position="859"/>
        <end position="886"/>
    </location>
</feature>
<name>A0A2C8APB8_9ACTN</name>
<accession>A0A2C8APB8</accession>
<dbReference type="InterPro" id="IPR002750">
    <property type="entry name" value="CobE/GbiG_C"/>
</dbReference>
<feature type="compositionally biased region" description="Low complexity" evidence="6">
    <location>
        <begin position="842"/>
        <end position="858"/>
    </location>
</feature>
<dbReference type="NCBIfam" id="TIGR02467">
    <property type="entry name" value="CbiE"/>
    <property type="match status" value="1"/>
</dbReference>
<dbReference type="PANTHER" id="PTHR47036:SF1">
    <property type="entry name" value="COBALT-FACTOR III C(17)-METHYLTRANSFERASE-RELATED"/>
    <property type="match status" value="1"/>
</dbReference>
<evidence type="ECO:0000313" key="11">
    <source>
        <dbReference type="Proteomes" id="UP000250080"/>
    </source>
</evidence>
<dbReference type="InterPro" id="IPR014777">
    <property type="entry name" value="4pyrrole_Mease_sub1"/>
</dbReference>
<dbReference type="SUPFAM" id="SSF53790">
    <property type="entry name" value="Tetrapyrrole methylase"/>
    <property type="match status" value="2"/>
</dbReference>
<feature type="domain" description="Cobalamin synthesis G N-terminal" evidence="9">
    <location>
        <begin position="278"/>
        <end position="355"/>
    </location>
</feature>
<evidence type="ECO:0000313" key="10">
    <source>
        <dbReference type="EMBL" id="SCQ79894.1"/>
    </source>
</evidence>
<evidence type="ECO:0000259" key="8">
    <source>
        <dbReference type="Pfam" id="PF01890"/>
    </source>
</evidence>
<feature type="domain" description="CobE/GbiG C-terminal" evidence="8">
    <location>
        <begin position="448"/>
        <end position="562"/>
    </location>
</feature>
<gene>
    <name evidence="10" type="ORF">PFR_JS23_1513</name>
</gene>
<comment type="pathway">
    <text evidence="1">Cofactor biosynthesis; adenosylcobalamin biosynthesis.</text>
</comment>
<evidence type="ECO:0000259" key="9">
    <source>
        <dbReference type="Pfam" id="PF11760"/>
    </source>
</evidence>
<dbReference type="OMA" id="MHDFCAI"/>
<feature type="domain" description="Tetrapyrrole methylase" evidence="7">
    <location>
        <begin position="570"/>
        <end position="774"/>
    </location>
</feature>
<dbReference type="CDD" id="cd11646">
    <property type="entry name" value="Precorrin_3B_C17_MT"/>
    <property type="match status" value="1"/>
</dbReference>
<dbReference type="GO" id="GO:0032259">
    <property type="term" value="P:methylation"/>
    <property type="evidence" value="ECO:0007669"/>
    <property type="project" value="UniProtKB-KW"/>
</dbReference>
<dbReference type="Gene3D" id="3.30.950.10">
    <property type="entry name" value="Methyltransferase, Cobalt-precorrin-4 Transmethylase, Domain 2"/>
    <property type="match status" value="2"/>
</dbReference>
<sequence>MIRVHGFLGGISEALRADLATADLVVGGRRQLDDAGVLAAQRVELGALAPAIERLKALDDDKLAVVIASGDPGFFGILRPLRRAGLHCEVVPTITSLQAAFAAVALPWDDAQLVSAHSGGIEAAIRIAGVHPKVGVLTAPGKGLAQLVAALRGRDKHFVVAERLGEADERVRVFDEAAALTVDEDDLASPYVVLILDAAPESAEAVGHSPQLAGDPNAPGPDDPKPASNTRADGSDRAPIIGQVVNTTRARHQADQIDQALGVESKRYDGPASAGLVAAWGECDLIVSHLALGATTRLIAPLLADKHTDPGVVVVDEAGHFAVPLVGGHIGGANELARRIGEALDATAVVSTATDSLGIPALDQLGWAVSGDVAGVTAAIIDGAPVSVLREHLWPMPPLPGNVLVPAPGEPAAPGTVGRVVVTDRAAPTAGGASDDQLPTVVLHPDSLVVGMGCNKGTSVEALRELLDATLAGAGLAKESIAALVSVDAKAGELGLIKLADELGVPYVTYPADRLAEQDAPNPSAVVEREIGSGSVSEASVLARGAELIVEKHKSAEATCAIGRIPARGRLHVVGLGPGSRDLLTPRAANVVRHANLVVGYGPYVRQVRDLVSPHAEVMATKMGTEEQRTRAAIDAARSGLDVAFLSGGDPAIYAMASPTLEMGTDGVDVDIVPGVTAELAASAILGAPLGHDHATISLSDLHTDWELILKRVRAAAQGDFVITLYNPRSRSRIHQLPDALAIIAEYRGPDTPVASVSQAERAQQHVHMSSLADFQPEWVDMNTIVIVGSDTTTFATSGDGRRIIVTPRDYHWMDGAVSGHKRLNYPHGSRPRVSRAEFKGQAAPPAEAAQPPTTQSQVTPSQATQSRTTAAQPGSDVPTQENSHD</sequence>
<proteinExistence type="predicted"/>
<keyword evidence="2" id="KW-0169">Cobalamin biosynthesis</keyword>
<dbReference type="EMBL" id="LT618793">
    <property type="protein sequence ID" value="SCQ79894.1"/>
    <property type="molecule type" value="Genomic_DNA"/>
</dbReference>
<dbReference type="GO" id="GO:0009236">
    <property type="term" value="P:cobalamin biosynthetic process"/>
    <property type="evidence" value="ECO:0007669"/>
    <property type="project" value="UniProtKB-UniPathway"/>
</dbReference>
<dbReference type="AlphaFoldDB" id="A0A2C8APB8"/>
<dbReference type="Gene3D" id="3.30.420.180">
    <property type="entry name" value="CobE/GbiG C-terminal domain"/>
    <property type="match status" value="1"/>
</dbReference>
<dbReference type="SUPFAM" id="SSF159664">
    <property type="entry name" value="CobE/GbiG C-terminal domain-like"/>
    <property type="match status" value="1"/>
</dbReference>
<protein>
    <submittedName>
        <fullName evidence="10">Bifunctional cbiH protein and precorrin-3B C17-methyltransferase</fullName>
    </submittedName>
</protein>
<evidence type="ECO:0000256" key="3">
    <source>
        <dbReference type="ARBA" id="ARBA00022603"/>
    </source>
</evidence>
<evidence type="ECO:0000256" key="2">
    <source>
        <dbReference type="ARBA" id="ARBA00022573"/>
    </source>
</evidence>
<dbReference type="InterPro" id="IPR000878">
    <property type="entry name" value="4pyrrol_Mease"/>
</dbReference>
<keyword evidence="5" id="KW-0949">S-adenosyl-L-methionine</keyword>
<dbReference type="SUPFAM" id="SSF159672">
    <property type="entry name" value="CbiG N-terminal domain-like"/>
    <property type="match status" value="1"/>
</dbReference>
<dbReference type="InterPro" id="IPR036518">
    <property type="entry name" value="CobE/GbiG_C_sf"/>
</dbReference>
<dbReference type="CDD" id="cd11644">
    <property type="entry name" value="Precorrin-6Y-MT"/>
    <property type="match status" value="1"/>
</dbReference>
<dbReference type="Pfam" id="PF00590">
    <property type="entry name" value="TP_methylase"/>
    <property type="match status" value="2"/>
</dbReference>
<dbReference type="RefSeq" id="WP_013160686.1">
    <property type="nucleotide sequence ID" value="NZ_CCYW01000038.1"/>
</dbReference>